<protein>
    <recommendedName>
        <fullName evidence="3">Ribosomal protein S3</fullName>
    </recommendedName>
</protein>
<sequence length="131" mass="14965">MTRRNVFSDIFESPIGKVDQFTSKYGQKPFISKIYSIAEQKVLRARPNEFENEIGFSQYVIETRNAAENLIERFEKMNHSCSIFLQKFPVWSGIRRTAIEKLNKCADAIVSDRRRGLKTKLIASSAGIVGS</sequence>
<dbReference type="AlphaFoldDB" id="A0AAV4RFL2"/>
<comment type="caution">
    <text evidence="1">The sequence shown here is derived from an EMBL/GenBank/DDBJ whole genome shotgun (WGS) entry which is preliminary data.</text>
</comment>
<name>A0AAV4RFL2_9ARAC</name>
<dbReference type="Proteomes" id="UP001054837">
    <property type="component" value="Unassembled WGS sequence"/>
</dbReference>
<accession>A0AAV4RFL2</accession>
<dbReference type="EMBL" id="BPLQ01006103">
    <property type="protein sequence ID" value="GIY20107.1"/>
    <property type="molecule type" value="Genomic_DNA"/>
</dbReference>
<evidence type="ECO:0000313" key="2">
    <source>
        <dbReference type="Proteomes" id="UP001054837"/>
    </source>
</evidence>
<proteinExistence type="predicted"/>
<evidence type="ECO:0000313" key="1">
    <source>
        <dbReference type="EMBL" id="GIY20107.1"/>
    </source>
</evidence>
<keyword evidence="2" id="KW-1185">Reference proteome</keyword>
<gene>
    <name evidence="1" type="ORF">CDAR_176821</name>
</gene>
<organism evidence="1 2">
    <name type="scientific">Caerostris darwini</name>
    <dbReference type="NCBI Taxonomy" id="1538125"/>
    <lineage>
        <taxon>Eukaryota</taxon>
        <taxon>Metazoa</taxon>
        <taxon>Ecdysozoa</taxon>
        <taxon>Arthropoda</taxon>
        <taxon>Chelicerata</taxon>
        <taxon>Arachnida</taxon>
        <taxon>Araneae</taxon>
        <taxon>Araneomorphae</taxon>
        <taxon>Entelegynae</taxon>
        <taxon>Araneoidea</taxon>
        <taxon>Araneidae</taxon>
        <taxon>Caerostris</taxon>
    </lineage>
</organism>
<reference evidence="1 2" key="1">
    <citation type="submission" date="2021-06" db="EMBL/GenBank/DDBJ databases">
        <title>Caerostris darwini draft genome.</title>
        <authorList>
            <person name="Kono N."/>
            <person name="Arakawa K."/>
        </authorList>
    </citation>
    <scope>NUCLEOTIDE SEQUENCE [LARGE SCALE GENOMIC DNA]</scope>
</reference>
<evidence type="ECO:0008006" key="3">
    <source>
        <dbReference type="Google" id="ProtNLM"/>
    </source>
</evidence>